<feature type="compositionally biased region" description="Basic and acidic residues" evidence="1">
    <location>
        <begin position="233"/>
        <end position="250"/>
    </location>
</feature>
<protein>
    <submittedName>
        <fullName evidence="2">Uncharacterized protein</fullName>
    </submittedName>
</protein>
<name>A0A804PCE4_MAIZE</name>
<sequence>MGDWHTLRFLGKHAGDIHRRRLTGSTQWSRVRSELELELEERAAGEESRGSPWRTTCRWRLTPSSELMEGDEKKGAAAGESQLSFDHGRWPARPPHALRVAQRIRICLPPSSHPSTTSQFTRPDSRPQFSSRRERCWSVMVCCRFQAVSAPFGGAAEQRYACRGSWASSREHDTVEHAAARREKLGARGHGKGKEGARTGDGERRLGRQEKQRRAWRLAPWLGGSGRAACVQRERGELREEIRPSAREQRAMAGGTWGKGSREGEREAGRRAENQRCG</sequence>
<dbReference type="Proteomes" id="UP000007305">
    <property type="component" value="Chromosome 5"/>
</dbReference>
<feature type="compositionally biased region" description="Basic and acidic residues" evidence="1">
    <location>
        <begin position="260"/>
        <end position="278"/>
    </location>
</feature>
<reference evidence="2" key="3">
    <citation type="submission" date="2021-05" db="UniProtKB">
        <authorList>
            <consortium name="EnsemblPlants"/>
        </authorList>
    </citation>
    <scope>IDENTIFICATION</scope>
    <source>
        <strain evidence="2">cv. B73</strain>
    </source>
</reference>
<feature type="compositionally biased region" description="Basic and acidic residues" evidence="1">
    <location>
        <begin position="181"/>
        <end position="213"/>
    </location>
</feature>
<dbReference type="InParanoid" id="A0A804PCE4"/>
<dbReference type="Gramene" id="Zm00001eb225940_T001">
    <property type="protein sequence ID" value="Zm00001eb225940_P001"/>
    <property type="gene ID" value="Zm00001eb225940"/>
</dbReference>
<dbReference type="EnsemblPlants" id="Zm00001eb225940_T001">
    <property type="protein sequence ID" value="Zm00001eb225940_P001"/>
    <property type="gene ID" value="Zm00001eb225940"/>
</dbReference>
<reference evidence="3" key="1">
    <citation type="journal article" date="2009" name="Science">
        <title>The B73 maize genome: complexity, diversity, and dynamics.</title>
        <authorList>
            <person name="Schnable P.S."/>
            <person name="Ware D."/>
            <person name="Fulton R.S."/>
            <person name="Stein J.C."/>
            <person name="Wei F."/>
            <person name="Pasternak S."/>
            <person name="Liang C."/>
            <person name="Zhang J."/>
            <person name="Fulton L."/>
            <person name="Graves T.A."/>
            <person name="Minx P."/>
            <person name="Reily A.D."/>
            <person name="Courtney L."/>
            <person name="Kruchowski S.S."/>
            <person name="Tomlinson C."/>
            <person name="Strong C."/>
            <person name="Delehaunty K."/>
            <person name="Fronick C."/>
            <person name="Courtney B."/>
            <person name="Rock S.M."/>
            <person name="Belter E."/>
            <person name="Du F."/>
            <person name="Kim K."/>
            <person name="Abbott R.M."/>
            <person name="Cotton M."/>
            <person name="Levy A."/>
            <person name="Marchetto P."/>
            <person name="Ochoa K."/>
            <person name="Jackson S.M."/>
            <person name="Gillam B."/>
            <person name="Chen W."/>
            <person name="Yan L."/>
            <person name="Higginbotham J."/>
            <person name="Cardenas M."/>
            <person name="Waligorski J."/>
            <person name="Applebaum E."/>
            <person name="Phelps L."/>
            <person name="Falcone J."/>
            <person name="Kanchi K."/>
            <person name="Thane T."/>
            <person name="Scimone A."/>
            <person name="Thane N."/>
            <person name="Henke J."/>
            <person name="Wang T."/>
            <person name="Ruppert J."/>
            <person name="Shah N."/>
            <person name="Rotter K."/>
            <person name="Hodges J."/>
            <person name="Ingenthron E."/>
            <person name="Cordes M."/>
            <person name="Kohlberg S."/>
            <person name="Sgro J."/>
            <person name="Delgado B."/>
            <person name="Mead K."/>
            <person name="Chinwalla A."/>
            <person name="Leonard S."/>
            <person name="Crouse K."/>
            <person name="Collura K."/>
            <person name="Kudrna D."/>
            <person name="Currie J."/>
            <person name="He R."/>
            <person name="Angelova A."/>
            <person name="Rajasekar S."/>
            <person name="Mueller T."/>
            <person name="Lomeli R."/>
            <person name="Scara G."/>
            <person name="Ko A."/>
            <person name="Delaney K."/>
            <person name="Wissotski M."/>
            <person name="Lopez G."/>
            <person name="Campos D."/>
            <person name="Braidotti M."/>
            <person name="Ashley E."/>
            <person name="Golser W."/>
            <person name="Kim H."/>
            <person name="Lee S."/>
            <person name="Lin J."/>
            <person name="Dujmic Z."/>
            <person name="Kim W."/>
            <person name="Talag J."/>
            <person name="Zuccolo A."/>
            <person name="Fan C."/>
            <person name="Sebastian A."/>
            <person name="Kramer M."/>
            <person name="Spiegel L."/>
            <person name="Nascimento L."/>
            <person name="Zutavern T."/>
            <person name="Miller B."/>
            <person name="Ambroise C."/>
            <person name="Muller S."/>
            <person name="Spooner W."/>
            <person name="Narechania A."/>
            <person name="Ren L."/>
            <person name="Wei S."/>
            <person name="Kumari S."/>
            <person name="Faga B."/>
            <person name="Levy M.J."/>
            <person name="McMahan L."/>
            <person name="Van Buren P."/>
            <person name="Vaughn M.W."/>
            <person name="Ying K."/>
            <person name="Yeh C.-T."/>
            <person name="Emrich S.J."/>
            <person name="Jia Y."/>
            <person name="Kalyanaraman A."/>
            <person name="Hsia A.-P."/>
            <person name="Barbazuk W.B."/>
            <person name="Baucom R.S."/>
            <person name="Brutnell T.P."/>
            <person name="Carpita N.C."/>
            <person name="Chaparro C."/>
            <person name="Chia J.-M."/>
            <person name="Deragon J.-M."/>
            <person name="Estill J.C."/>
            <person name="Fu Y."/>
            <person name="Jeddeloh J.A."/>
            <person name="Han Y."/>
            <person name="Lee H."/>
            <person name="Li P."/>
            <person name="Lisch D.R."/>
            <person name="Liu S."/>
            <person name="Liu Z."/>
            <person name="Nagel D.H."/>
            <person name="McCann M.C."/>
            <person name="SanMiguel P."/>
            <person name="Myers A.M."/>
            <person name="Nettleton D."/>
            <person name="Nguyen J."/>
            <person name="Penning B.W."/>
            <person name="Ponnala L."/>
            <person name="Schneider K.L."/>
            <person name="Schwartz D.C."/>
            <person name="Sharma A."/>
            <person name="Soderlund C."/>
            <person name="Springer N.M."/>
            <person name="Sun Q."/>
            <person name="Wang H."/>
            <person name="Waterman M."/>
            <person name="Westerman R."/>
            <person name="Wolfgruber T.K."/>
            <person name="Yang L."/>
            <person name="Yu Y."/>
            <person name="Zhang L."/>
            <person name="Zhou S."/>
            <person name="Zhu Q."/>
            <person name="Bennetzen J.L."/>
            <person name="Dawe R.K."/>
            <person name="Jiang J."/>
            <person name="Jiang N."/>
            <person name="Presting G.G."/>
            <person name="Wessler S.R."/>
            <person name="Aluru S."/>
            <person name="Martienssen R.A."/>
            <person name="Clifton S.W."/>
            <person name="McCombie W.R."/>
            <person name="Wing R.A."/>
            <person name="Wilson R.K."/>
        </authorList>
    </citation>
    <scope>NUCLEOTIDE SEQUENCE [LARGE SCALE GENOMIC DNA]</scope>
    <source>
        <strain evidence="3">cv. B73</strain>
    </source>
</reference>
<evidence type="ECO:0000313" key="2">
    <source>
        <dbReference type="EnsemblPlants" id="Zm00001eb225940_P001"/>
    </source>
</evidence>
<feature type="region of interest" description="Disordered" evidence="1">
    <location>
        <begin position="68"/>
        <end position="90"/>
    </location>
</feature>
<accession>A0A804PCE4</accession>
<evidence type="ECO:0000313" key="3">
    <source>
        <dbReference type="Proteomes" id="UP000007305"/>
    </source>
</evidence>
<proteinExistence type="predicted"/>
<dbReference type="AlphaFoldDB" id="A0A804PCE4"/>
<organism evidence="2 3">
    <name type="scientific">Zea mays</name>
    <name type="common">Maize</name>
    <dbReference type="NCBI Taxonomy" id="4577"/>
    <lineage>
        <taxon>Eukaryota</taxon>
        <taxon>Viridiplantae</taxon>
        <taxon>Streptophyta</taxon>
        <taxon>Embryophyta</taxon>
        <taxon>Tracheophyta</taxon>
        <taxon>Spermatophyta</taxon>
        <taxon>Magnoliopsida</taxon>
        <taxon>Liliopsida</taxon>
        <taxon>Poales</taxon>
        <taxon>Poaceae</taxon>
        <taxon>PACMAD clade</taxon>
        <taxon>Panicoideae</taxon>
        <taxon>Andropogonodae</taxon>
        <taxon>Andropogoneae</taxon>
        <taxon>Tripsacinae</taxon>
        <taxon>Zea</taxon>
    </lineage>
</organism>
<evidence type="ECO:0000256" key="1">
    <source>
        <dbReference type="SAM" id="MobiDB-lite"/>
    </source>
</evidence>
<feature type="region of interest" description="Disordered" evidence="1">
    <location>
        <begin position="181"/>
        <end position="214"/>
    </location>
</feature>
<feature type="region of interest" description="Disordered" evidence="1">
    <location>
        <begin position="233"/>
        <end position="278"/>
    </location>
</feature>
<reference evidence="2" key="2">
    <citation type="submission" date="2019-07" db="EMBL/GenBank/DDBJ databases">
        <authorList>
            <person name="Seetharam A."/>
            <person name="Woodhouse M."/>
            <person name="Cannon E."/>
        </authorList>
    </citation>
    <scope>NUCLEOTIDE SEQUENCE [LARGE SCALE GENOMIC DNA]</scope>
    <source>
        <strain evidence="2">cv. B73</strain>
    </source>
</reference>
<keyword evidence="3" id="KW-1185">Reference proteome</keyword>